<evidence type="ECO:0000256" key="1">
    <source>
        <dbReference type="ARBA" id="ARBA00023015"/>
    </source>
</evidence>
<sequence>MKRKRYDCAPGCPVEAALDLIDGKWKGVILYHLLDGTLRFNALRRKLGGVTQRMLVKQLRELEEAGLVLRTVYAEVPPRVEYSLTAEGRSLEPVLLALMRWGEAWMAARQMPQAAE</sequence>
<reference evidence="5 6" key="1">
    <citation type="submission" date="2021-01" db="EMBL/GenBank/DDBJ databases">
        <title>Belnapia mucosa sp. nov. and Belnapia arida sp. nov., isolated from the Tabernas Desert (Almeria, Spain).</title>
        <authorList>
            <person name="Molina-Menor E."/>
            <person name="Vidal-Verdu A."/>
            <person name="Calonge A."/>
            <person name="Satari L."/>
            <person name="Pereto J."/>
            <person name="Porcar M."/>
        </authorList>
    </citation>
    <scope>NUCLEOTIDE SEQUENCE [LARGE SCALE GENOMIC DNA]</scope>
    <source>
        <strain evidence="5 6">T18</strain>
    </source>
</reference>
<dbReference type="PANTHER" id="PTHR33204:SF29">
    <property type="entry name" value="TRANSCRIPTIONAL REGULATOR"/>
    <property type="match status" value="1"/>
</dbReference>
<organism evidence="5 6">
    <name type="scientific">Belnapia arida</name>
    <dbReference type="NCBI Taxonomy" id="2804533"/>
    <lineage>
        <taxon>Bacteria</taxon>
        <taxon>Pseudomonadati</taxon>
        <taxon>Pseudomonadota</taxon>
        <taxon>Alphaproteobacteria</taxon>
        <taxon>Acetobacterales</taxon>
        <taxon>Roseomonadaceae</taxon>
        <taxon>Belnapia</taxon>
    </lineage>
</organism>
<keyword evidence="3" id="KW-0804">Transcription</keyword>
<evidence type="ECO:0000259" key="4">
    <source>
        <dbReference type="PROSITE" id="PS51118"/>
    </source>
</evidence>
<dbReference type="Pfam" id="PF01638">
    <property type="entry name" value="HxlR"/>
    <property type="match status" value="1"/>
</dbReference>
<comment type="caution">
    <text evidence="5">The sequence shown here is derived from an EMBL/GenBank/DDBJ whole genome shotgun (WGS) entry which is preliminary data.</text>
</comment>
<dbReference type="InterPro" id="IPR036388">
    <property type="entry name" value="WH-like_DNA-bd_sf"/>
</dbReference>
<dbReference type="InterPro" id="IPR036390">
    <property type="entry name" value="WH_DNA-bd_sf"/>
</dbReference>
<keyword evidence="6" id="KW-1185">Reference proteome</keyword>
<accession>A0ABS1U5L8</accession>
<feature type="domain" description="HTH hxlR-type" evidence="4">
    <location>
        <begin position="12"/>
        <end position="110"/>
    </location>
</feature>
<dbReference type="Proteomes" id="UP000660885">
    <property type="component" value="Unassembled WGS sequence"/>
</dbReference>
<dbReference type="InterPro" id="IPR002577">
    <property type="entry name" value="HTH_HxlR"/>
</dbReference>
<dbReference type="PANTHER" id="PTHR33204">
    <property type="entry name" value="TRANSCRIPTIONAL REGULATOR, MARR FAMILY"/>
    <property type="match status" value="1"/>
</dbReference>
<evidence type="ECO:0000313" key="5">
    <source>
        <dbReference type="EMBL" id="MBL6079845.1"/>
    </source>
</evidence>
<dbReference type="RefSeq" id="WP_202833086.1">
    <property type="nucleotide sequence ID" value="NZ_JAETWB010000008.1"/>
</dbReference>
<keyword evidence="1" id="KW-0805">Transcription regulation</keyword>
<keyword evidence="2" id="KW-0238">DNA-binding</keyword>
<name>A0ABS1U5L8_9PROT</name>
<evidence type="ECO:0000313" key="6">
    <source>
        <dbReference type="Proteomes" id="UP000660885"/>
    </source>
</evidence>
<dbReference type="SUPFAM" id="SSF46785">
    <property type="entry name" value="Winged helix' DNA-binding domain"/>
    <property type="match status" value="1"/>
</dbReference>
<protein>
    <submittedName>
        <fullName evidence="5">Helix-turn-helix transcriptional regulator</fullName>
    </submittedName>
</protein>
<gene>
    <name evidence="5" type="ORF">JMJ56_17640</name>
</gene>
<proteinExistence type="predicted"/>
<dbReference type="Gene3D" id="1.10.10.10">
    <property type="entry name" value="Winged helix-like DNA-binding domain superfamily/Winged helix DNA-binding domain"/>
    <property type="match status" value="1"/>
</dbReference>
<evidence type="ECO:0000256" key="3">
    <source>
        <dbReference type="ARBA" id="ARBA00023163"/>
    </source>
</evidence>
<dbReference type="PROSITE" id="PS51118">
    <property type="entry name" value="HTH_HXLR"/>
    <property type="match status" value="1"/>
</dbReference>
<dbReference type="EMBL" id="JAETWB010000008">
    <property type="protein sequence ID" value="MBL6079845.1"/>
    <property type="molecule type" value="Genomic_DNA"/>
</dbReference>
<evidence type="ECO:0000256" key="2">
    <source>
        <dbReference type="ARBA" id="ARBA00023125"/>
    </source>
</evidence>